<keyword evidence="2" id="KW-0442">Lipid degradation</keyword>
<dbReference type="Gene3D" id="3.40.50.1820">
    <property type="entry name" value="alpha/beta hydrolase"/>
    <property type="match status" value="1"/>
</dbReference>
<name>A0ABS4FYP0_9BACL</name>
<dbReference type="PANTHER" id="PTHR10272:SF0">
    <property type="entry name" value="PLATELET-ACTIVATING FACTOR ACETYLHYDROLASE"/>
    <property type="match status" value="1"/>
</dbReference>
<feature type="transmembrane region" description="Helical" evidence="4">
    <location>
        <begin position="34"/>
        <end position="52"/>
    </location>
</feature>
<dbReference type="InterPro" id="IPR029058">
    <property type="entry name" value="AB_hydrolase_fold"/>
</dbReference>
<keyword evidence="4" id="KW-0812">Transmembrane</keyword>
<reference evidence="5 6" key="1">
    <citation type="submission" date="2021-03" db="EMBL/GenBank/DDBJ databases">
        <title>Genomic Encyclopedia of Type Strains, Phase IV (KMG-IV): sequencing the most valuable type-strain genomes for metagenomic binning, comparative biology and taxonomic classification.</title>
        <authorList>
            <person name="Goeker M."/>
        </authorList>
    </citation>
    <scope>NUCLEOTIDE SEQUENCE [LARGE SCALE GENOMIC DNA]</scope>
    <source>
        <strain evidence="5 6">DSM 14349</strain>
    </source>
</reference>
<dbReference type="PANTHER" id="PTHR10272">
    <property type="entry name" value="PLATELET-ACTIVATING FACTOR ACETYLHYDROLASE"/>
    <property type="match status" value="1"/>
</dbReference>
<feature type="transmembrane region" description="Helical" evidence="4">
    <location>
        <begin position="6"/>
        <end position="22"/>
    </location>
</feature>
<feature type="transmembrane region" description="Helical" evidence="4">
    <location>
        <begin position="58"/>
        <end position="78"/>
    </location>
</feature>
<evidence type="ECO:0000256" key="4">
    <source>
        <dbReference type="SAM" id="Phobius"/>
    </source>
</evidence>
<keyword evidence="4" id="KW-0472">Membrane</keyword>
<gene>
    <name evidence="5" type="ORF">J2Z32_004372</name>
</gene>
<dbReference type="RefSeq" id="WP_210091267.1">
    <property type="nucleotide sequence ID" value="NZ_JAGGKG010000031.1"/>
</dbReference>
<keyword evidence="6" id="KW-1185">Reference proteome</keyword>
<sequence length="499" mass="55542">MRILEIISLLLLLVASIFAVWGSQGNKFKQGKKLYVGMLSSLIIVFGLHAIIEHVRVQMIPAYVVLVIVVSSLIYKTVKYEQPTNGIREVKQVTNQTLQLTLKSLATLVLVLLLVASTVFSTLLPIFTMPEPSGDYAIGTISKNLTDETRTETLNGDPAGNVKREIAINVWYPVDKAEIKQQARESFPPQIGEAVSLVFGLPKQLFSHVSLIETHVVANAKLSDTQQSYPVVLFSPGVRSTRFQSMTAIEELVSRGYIVVGMDHPYTSAHVELANGKDAFYIPNPEFDTSKELYDSNVEGVGIRANDAKFILDQLEIWNKQDSVFANRLNLDEIGMFGHSYGGATTVETMAQDKRIKAGVSLEGGFWGTVSQKGLEQPFMYIMSGKTEQSLDPNSGVKEAVSYEEFLPDLQSVMKKSTNDTYYLVVDHFYHQSFTDIALVSPLLFSKEMDSVHSVDITRSYVGAFFDQYLKGENNHLLDGASNQYPEVHFSSEYTKKAQ</sequence>
<proteinExistence type="predicted"/>
<dbReference type="Pfam" id="PF03403">
    <property type="entry name" value="PAF-AH_p_II"/>
    <property type="match status" value="2"/>
</dbReference>
<organism evidence="5 6">
    <name type="scientific">Paenibacillus turicensis</name>
    <dbReference type="NCBI Taxonomy" id="160487"/>
    <lineage>
        <taxon>Bacteria</taxon>
        <taxon>Bacillati</taxon>
        <taxon>Bacillota</taxon>
        <taxon>Bacilli</taxon>
        <taxon>Bacillales</taxon>
        <taxon>Paenibacillaceae</taxon>
        <taxon>Paenibacillus</taxon>
    </lineage>
</organism>
<keyword evidence="4" id="KW-1133">Transmembrane helix</keyword>
<accession>A0ABS4FYP0</accession>
<dbReference type="Proteomes" id="UP001519272">
    <property type="component" value="Unassembled WGS sequence"/>
</dbReference>
<comment type="caution">
    <text evidence="5">The sequence shown here is derived from an EMBL/GenBank/DDBJ whole genome shotgun (WGS) entry which is preliminary data.</text>
</comment>
<evidence type="ECO:0000256" key="1">
    <source>
        <dbReference type="ARBA" id="ARBA00022801"/>
    </source>
</evidence>
<evidence type="ECO:0000256" key="2">
    <source>
        <dbReference type="ARBA" id="ARBA00022963"/>
    </source>
</evidence>
<dbReference type="SUPFAM" id="SSF53474">
    <property type="entry name" value="alpha/beta-Hydrolases"/>
    <property type="match status" value="1"/>
</dbReference>
<evidence type="ECO:0000313" key="5">
    <source>
        <dbReference type="EMBL" id="MBP1907691.1"/>
    </source>
</evidence>
<evidence type="ECO:0000256" key="3">
    <source>
        <dbReference type="ARBA" id="ARBA00023098"/>
    </source>
</evidence>
<feature type="transmembrane region" description="Helical" evidence="4">
    <location>
        <begin position="105"/>
        <end position="127"/>
    </location>
</feature>
<keyword evidence="3" id="KW-0443">Lipid metabolism</keyword>
<protein>
    <submittedName>
        <fullName evidence="5">Dienelactone hydrolase</fullName>
    </submittedName>
</protein>
<keyword evidence="1 5" id="KW-0378">Hydrolase</keyword>
<evidence type="ECO:0000313" key="6">
    <source>
        <dbReference type="Proteomes" id="UP001519272"/>
    </source>
</evidence>
<dbReference type="GO" id="GO:0016787">
    <property type="term" value="F:hydrolase activity"/>
    <property type="evidence" value="ECO:0007669"/>
    <property type="project" value="UniProtKB-KW"/>
</dbReference>
<dbReference type="EMBL" id="JAGGKG010000031">
    <property type="protein sequence ID" value="MBP1907691.1"/>
    <property type="molecule type" value="Genomic_DNA"/>
</dbReference>